<evidence type="ECO:0000256" key="2">
    <source>
        <dbReference type="SAM" id="MobiDB-lite"/>
    </source>
</evidence>
<keyword evidence="1" id="KW-0175">Coiled coil</keyword>
<reference evidence="4" key="1">
    <citation type="submission" date="2022-10" db="EMBL/GenBank/DDBJ databases">
        <title>Genome assembly of Pristionchus species.</title>
        <authorList>
            <person name="Yoshida K."/>
            <person name="Sommer R.J."/>
        </authorList>
    </citation>
    <scope>NUCLEOTIDE SEQUENCE [LARGE SCALE GENOMIC DNA]</scope>
    <source>
        <strain evidence="4">RS5460</strain>
    </source>
</reference>
<dbReference type="Proteomes" id="UP001328107">
    <property type="component" value="Unassembled WGS sequence"/>
</dbReference>
<feature type="non-terminal residue" evidence="3">
    <location>
        <position position="1"/>
    </location>
</feature>
<gene>
    <name evidence="3" type="ORF">PMAYCL1PPCAC_11864</name>
</gene>
<proteinExistence type="predicted"/>
<accession>A0AAN4ZLS9</accession>
<organism evidence="3 4">
    <name type="scientific">Pristionchus mayeri</name>
    <dbReference type="NCBI Taxonomy" id="1317129"/>
    <lineage>
        <taxon>Eukaryota</taxon>
        <taxon>Metazoa</taxon>
        <taxon>Ecdysozoa</taxon>
        <taxon>Nematoda</taxon>
        <taxon>Chromadorea</taxon>
        <taxon>Rhabditida</taxon>
        <taxon>Rhabditina</taxon>
        <taxon>Diplogasteromorpha</taxon>
        <taxon>Diplogasteroidea</taxon>
        <taxon>Neodiplogasteridae</taxon>
        <taxon>Pristionchus</taxon>
    </lineage>
</organism>
<feature type="region of interest" description="Disordered" evidence="2">
    <location>
        <begin position="243"/>
        <end position="267"/>
    </location>
</feature>
<evidence type="ECO:0000256" key="1">
    <source>
        <dbReference type="SAM" id="Coils"/>
    </source>
</evidence>
<keyword evidence="4" id="KW-1185">Reference proteome</keyword>
<dbReference type="EMBL" id="BTRK01000003">
    <property type="protein sequence ID" value="GMR41669.1"/>
    <property type="molecule type" value="Genomic_DNA"/>
</dbReference>
<feature type="coiled-coil region" evidence="1">
    <location>
        <begin position="457"/>
        <end position="628"/>
    </location>
</feature>
<comment type="caution">
    <text evidence="3">The sequence shown here is derived from an EMBL/GenBank/DDBJ whole genome shotgun (WGS) entry which is preliminary data.</text>
</comment>
<dbReference type="AlphaFoldDB" id="A0AAN4ZLS9"/>
<feature type="region of interest" description="Disordered" evidence="2">
    <location>
        <begin position="178"/>
        <end position="204"/>
    </location>
</feature>
<protein>
    <submittedName>
        <fullName evidence="3">Uncharacterized protein</fullName>
    </submittedName>
</protein>
<name>A0AAN4ZLS9_9BILA</name>
<evidence type="ECO:0000313" key="4">
    <source>
        <dbReference type="Proteomes" id="UP001328107"/>
    </source>
</evidence>
<sequence>EKAEELRMKMEEEGRMHEEKEEEMKEGLRKKEKEVEDVAEEVKRGEKEMVEMKNEMNEMGRRVEEKEKRMKGMEEEKRQMEVEKERNEKEIHHLTEKVRELQQSLDGARSEGGRILDLEGKIRELEQKNTVAEAAAKDATKHYQDLKSIREEEMAETLEWKTKVHDQKSIIESLKRTNEELEEKRKESVKTTEELRMKREEEGRRISEMDELRRDLERRREKQRRIEDELEIARKMTEEANRDVRRLKDEMKKEKEENEKAKENEERRMEWMNKELRDSEELKEKIEKEKEESEQRVKEALTEVSRYHDLYRDLNTQYVDFQNEARHQYATDLAEKEEELYAMRERLAELENYPGRVVSVDGRYTDSRSIFDLLPAQIKDALIESTDGDVRRGVESCKRMMIRGEIETPSNLHLLVESLQSIEMKTLIYQEHVDFLAGIFKKMDEQEGTEAQMSSIAGEVEEELIRLEREWKKMEKKMMENSERLRRSEEERRRMEEEVIRADDGRKKTQNDMKELRANLVRIATEKEEMTKAAREFGELHDKRSQELKDADEELEELKEQYFQLEEEKEEEMRKMNEELNELDEKLKVEMKKNSDLSRKLADETSTVRNLREELSAKKKGIDRLRSAKEKLKKLLYEMMEGMDEHFKVYTKVKARGERRQALINHTLHEIEKTRRLIGDNRIGKNLEELEETIHHSIDKFLAEEVAEGKEGEKIRDHFAALTLDKENW</sequence>
<feature type="region of interest" description="Disordered" evidence="2">
    <location>
        <begin position="1"/>
        <end position="91"/>
    </location>
</feature>
<evidence type="ECO:0000313" key="3">
    <source>
        <dbReference type="EMBL" id="GMR41669.1"/>
    </source>
</evidence>